<dbReference type="EMBL" id="NCVQ01000003">
    <property type="protein sequence ID" value="PWZ37526.1"/>
    <property type="molecule type" value="Genomic_DNA"/>
</dbReference>
<keyword evidence="3" id="KW-0808">Transferase</keyword>
<proteinExistence type="predicted"/>
<name>A0A3L6FS23_MAIZE</name>
<dbReference type="ExpressionAtlas" id="A0A3L6FS23">
    <property type="expression patterns" value="baseline"/>
</dbReference>
<feature type="coiled-coil region" evidence="1">
    <location>
        <begin position="355"/>
        <end position="382"/>
    </location>
</feature>
<sequence length="402" mass="46270">MVRPRKSWPGLSPAAGGPNLTRAAEMNRSVPRLPACFYNSGNLRILSDSNVQDTSPVGTRRPFTPPARASPTTSTFSSLNTGSSPSFSELLHSSDGFMRYMVEEQPQNCSENEHLVGATSHVIQIDDKPDEIRKETRLIWKSDEDVRVMSAWLKHSIDSLSGNNKKGDKYWEDVVNEYNLTTEKIRWRTKTQVKERWHKLNRWTNLFNDCWLKARNIYTSGYSDQMWIDKAHKFYEEENKGVHFVFMDVWNMVRNEAKWFSYNDHSNKRKEMDSSNPIVDEAEDLELLRPIGQKAAKKAAYDATDKVAKKGAKKAAYDATDKVSRLDELDRFEKIQNGCHANRMKVLEMQQKISNDKIEASKLSLQAAKDEEEARLLEKESKMLETYACLLKQDMSAMHDEI</sequence>
<comment type="caution">
    <text evidence="3">The sequence shown here is derived from an EMBL/GenBank/DDBJ whole genome shotgun (WGS) entry which is preliminary data.</text>
</comment>
<feature type="compositionally biased region" description="Low complexity" evidence="2">
    <location>
        <begin position="59"/>
        <end position="86"/>
    </location>
</feature>
<evidence type="ECO:0000256" key="1">
    <source>
        <dbReference type="SAM" id="Coils"/>
    </source>
</evidence>
<dbReference type="Proteomes" id="UP000251960">
    <property type="component" value="Chromosome 2"/>
</dbReference>
<feature type="region of interest" description="Disordered" evidence="2">
    <location>
        <begin position="1"/>
        <end position="20"/>
    </location>
</feature>
<evidence type="ECO:0000256" key="2">
    <source>
        <dbReference type="SAM" id="MobiDB-lite"/>
    </source>
</evidence>
<evidence type="ECO:0000313" key="3">
    <source>
        <dbReference type="EMBL" id="PWZ37526.1"/>
    </source>
</evidence>
<protein>
    <submittedName>
        <fullName evidence="3">Glutathione S-transferase T3</fullName>
    </submittedName>
</protein>
<gene>
    <name evidence="3" type="primary">GSTT3_2</name>
    <name evidence="3" type="ORF">Zm00014a_035683</name>
</gene>
<dbReference type="GO" id="GO:0016740">
    <property type="term" value="F:transferase activity"/>
    <property type="evidence" value="ECO:0007669"/>
    <property type="project" value="UniProtKB-KW"/>
</dbReference>
<reference evidence="3" key="1">
    <citation type="journal article" date="2018" name="Nat. Genet.">
        <title>Extensive intraspecific gene order and gene structural variations between Mo17 and other maize genomes.</title>
        <authorList>
            <person name="Sun S."/>
            <person name="Zhou Y."/>
            <person name="Chen J."/>
            <person name="Shi J."/>
            <person name="Zhao H."/>
            <person name="Zhao H."/>
            <person name="Song W."/>
            <person name="Zhang M."/>
            <person name="Cui Y."/>
            <person name="Dong X."/>
            <person name="Liu H."/>
            <person name="Ma X."/>
            <person name="Jiao Y."/>
            <person name="Wang B."/>
            <person name="Wei X."/>
            <person name="Stein J.C."/>
            <person name="Glaubitz J.C."/>
            <person name="Lu F."/>
            <person name="Yu G."/>
            <person name="Liang C."/>
            <person name="Fengler K."/>
            <person name="Li B."/>
            <person name="Rafalski A."/>
            <person name="Schnable P.S."/>
            <person name="Ware D.H."/>
            <person name="Buckler E.S."/>
            <person name="Lai J."/>
        </authorList>
    </citation>
    <scope>NUCLEOTIDE SEQUENCE [LARGE SCALE GENOMIC DNA]</scope>
    <source>
        <tissue evidence="3">Seedling</tissue>
    </source>
</reference>
<dbReference type="PANTHER" id="PTHR45224:SF17">
    <property type="entry name" value="RIBOSOMAL PROTEIN-LIKE"/>
    <property type="match status" value="1"/>
</dbReference>
<organism evidence="3">
    <name type="scientific">Zea mays</name>
    <name type="common">Maize</name>
    <dbReference type="NCBI Taxonomy" id="4577"/>
    <lineage>
        <taxon>Eukaryota</taxon>
        <taxon>Viridiplantae</taxon>
        <taxon>Streptophyta</taxon>
        <taxon>Embryophyta</taxon>
        <taxon>Tracheophyta</taxon>
        <taxon>Spermatophyta</taxon>
        <taxon>Magnoliopsida</taxon>
        <taxon>Liliopsida</taxon>
        <taxon>Poales</taxon>
        <taxon>Poaceae</taxon>
        <taxon>PACMAD clade</taxon>
        <taxon>Panicoideae</taxon>
        <taxon>Andropogonodae</taxon>
        <taxon>Andropogoneae</taxon>
        <taxon>Tripsacinae</taxon>
        <taxon>Zea</taxon>
    </lineage>
</organism>
<accession>A0A3L6FS23</accession>
<keyword evidence="1" id="KW-0175">Coiled coil</keyword>
<feature type="region of interest" description="Disordered" evidence="2">
    <location>
        <begin position="49"/>
        <end position="86"/>
    </location>
</feature>
<dbReference type="AlphaFoldDB" id="A0A3L6FS23"/>
<dbReference type="PANTHER" id="PTHR45224">
    <property type="entry name" value="OS01G0527900 PROTEIN-RELATED"/>
    <property type="match status" value="1"/>
</dbReference>